<organism evidence="2 3">
    <name type="scientific">Rohdeia mirabilis</name>
    <dbReference type="NCBI Taxonomy" id="2528008"/>
    <lineage>
        <taxon>Bacteria</taxon>
        <taxon>Pseudomonadati</taxon>
        <taxon>Planctomycetota</taxon>
        <taxon>Planctomycetia</taxon>
        <taxon>Planctomycetia incertae sedis</taxon>
        <taxon>Rohdeia</taxon>
    </lineage>
</organism>
<gene>
    <name evidence="2" type="ORF">Pla163_22890</name>
</gene>
<reference evidence="2 3" key="1">
    <citation type="submission" date="2019-02" db="EMBL/GenBank/DDBJ databases">
        <title>Deep-cultivation of Planctomycetes and their phenomic and genomic characterization uncovers novel biology.</title>
        <authorList>
            <person name="Wiegand S."/>
            <person name="Jogler M."/>
            <person name="Boedeker C."/>
            <person name="Pinto D."/>
            <person name="Vollmers J."/>
            <person name="Rivas-Marin E."/>
            <person name="Kohn T."/>
            <person name="Peeters S.H."/>
            <person name="Heuer A."/>
            <person name="Rast P."/>
            <person name="Oberbeckmann S."/>
            <person name="Bunk B."/>
            <person name="Jeske O."/>
            <person name="Meyerdierks A."/>
            <person name="Storesund J.E."/>
            <person name="Kallscheuer N."/>
            <person name="Luecker S."/>
            <person name="Lage O.M."/>
            <person name="Pohl T."/>
            <person name="Merkel B.J."/>
            <person name="Hornburger P."/>
            <person name="Mueller R.-W."/>
            <person name="Bruemmer F."/>
            <person name="Labrenz M."/>
            <person name="Spormann A.M."/>
            <person name="Op den Camp H."/>
            <person name="Overmann J."/>
            <person name="Amann R."/>
            <person name="Jetten M.S.M."/>
            <person name="Mascher T."/>
            <person name="Medema M.H."/>
            <person name="Devos D.P."/>
            <person name="Kaster A.-K."/>
            <person name="Ovreas L."/>
            <person name="Rohde M."/>
            <person name="Galperin M.Y."/>
            <person name="Jogler C."/>
        </authorList>
    </citation>
    <scope>NUCLEOTIDE SEQUENCE [LARGE SCALE GENOMIC DNA]</scope>
    <source>
        <strain evidence="2 3">Pla163</strain>
    </source>
</reference>
<feature type="compositionally biased region" description="Basic and acidic residues" evidence="1">
    <location>
        <begin position="542"/>
        <end position="554"/>
    </location>
</feature>
<feature type="region of interest" description="Disordered" evidence="1">
    <location>
        <begin position="239"/>
        <end position="290"/>
    </location>
</feature>
<dbReference type="EMBL" id="CP036290">
    <property type="protein sequence ID" value="QDU85163.1"/>
    <property type="molecule type" value="Genomic_DNA"/>
</dbReference>
<protein>
    <submittedName>
        <fullName evidence="2">Uncharacterized protein</fullName>
    </submittedName>
</protein>
<feature type="compositionally biased region" description="Low complexity" evidence="1">
    <location>
        <begin position="257"/>
        <end position="269"/>
    </location>
</feature>
<feature type="region of interest" description="Disordered" evidence="1">
    <location>
        <begin position="166"/>
        <end position="207"/>
    </location>
</feature>
<name>A0A518D0Z6_9BACT</name>
<dbReference type="Proteomes" id="UP000319342">
    <property type="component" value="Chromosome"/>
</dbReference>
<feature type="compositionally biased region" description="Acidic residues" evidence="1">
    <location>
        <begin position="166"/>
        <end position="183"/>
    </location>
</feature>
<proteinExistence type="predicted"/>
<dbReference type="AlphaFoldDB" id="A0A518D0Z6"/>
<feature type="region of interest" description="Disordered" evidence="1">
    <location>
        <begin position="43"/>
        <end position="77"/>
    </location>
</feature>
<accession>A0A518D0Z6</accession>
<feature type="compositionally biased region" description="Basic and acidic residues" evidence="1">
    <location>
        <begin position="342"/>
        <end position="357"/>
    </location>
</feature>
<dbReference type="RefSeq" id="WP_145188016.1">
    <property type="nucleotide sequence ID" value="NZ_CP036290.1"/>
</dbReference>
<feature type="region of interest" description="Disordered" evidence="1">
    <location>
        <begin position="496"/>
        <end position="554"/>
    </location>
</feature>
<feature type="compositionally biased region" description="Low complexity" evidence="1">
    <location>
        <begin position="496"/>
        <end position="505"/>
    </location>
</feature>
<evidence type="ECO:0000313" key="2">
    <source>
        <dbReference type="EMBL" id="QDU85163.1"/>
    </source>
</evidence>
<keyword evidence="3" id="KW-1185">Reference proteome</keyword>
<feature type="compositionally biased region" description="Low complexity" evidence="1">
    <location>
        <begin position="372"/>
        <end position="391"/>
    </location>
</feature>
<feature type="region of interest" description="Disordered" evidence="1">
    <location>
        <begin position="342"/>
        <end position="430"/>
    </location>
</feature>
<feature type="compositionally biased region" description="Basic and acidic residues" evidence="1">
    <location>
        <begin position="407"/>
        <end position="417"/>
    </location>
</feature>
<evidence type="ECO:0000256" key="1">
    <source>
        <dbReference type="SAM" id="MobiDB-lite"/>
    </source>
</evidence>
<feature type="compositionally biased region" description="Basic and acidic residues" evidence="1">
    <location>
        <begin position="270"/>
        <end position="285"/>
    </location>
</feature>
<evidence type="ECO:0000313" key="3">
    <source>
        <dbReference type="Proteomes" id="UP000319342"/>
    </source>
</evidence>
<sequence length="554" mass="57580">MLVRPGTCTKCHATFQLPSEFSAPFVRCRICKGAVQVAEPIEVEPPPAPVATAPEAASGSGETEAQESEEHGHDVSVEQAVSRTLYEAADRAHDAAEALEDAGDELVDAGAHASPEAFGMDSGHDHSALAAHVADAERHVDELEARIHADDVELDEMELELEALELDDDDAGDDDAGDDDADGEAATTAAEQVSTGHDRRDSSADAASEAFGMDGAHDHSHDALERDLEQAEHDVDDLDERLHGDSGPSGTKPSPMPARSAAAWSPAAMERADDATSTAAERETKAGGTLARLKAERAAAAAAASAAPSMLEQLKARRAAEAAAASPANEKPMSTLERLKAERAAEAARTHRPDSVEAKPVSTLERLKAERAAAATAPAAASSSDEASARSGSRRSKGRGASSRRGTRGDQEAERSGAPRHFRSREEQKKRQMVMGLSGLGALVVGVAVSAYGLQAGWFDAPEAEATPEVTEQESAGANTREVEFIDIFAGTNTSGAAAGAAADGLETEAAEGGAPDTATPDGPLSDIEQESADTGKSLEQIQREKREQESGGQ</sequence>